<protein>
    <submittedName>
        <fullName evidence="2">Uncharacterized protein</fullName>
    </submittedName>
</protein>
<gene>
    <name evidence="2" type="ORF">ADEAN_000516900</name>
</gene>
<dbReference type="Proteomes" id="UP000515908">
    <property type="component" value="Chromosome 09"/>
</dbReference>
<sequence length="182" mass="19981">MSGASSARRASRQNNPYETPPLSPFPGTETHLALSHNSRSTSQQFGEEPFSDSAVIHGDKVEVRVRHGSSRRNSPASSALRRSRQELPAFTGNDSPYSFSGGSSLSVSHNQVLLLQEGEESDGDFPNQGNLPGDLVASETAVYSERKAKGRDGVRPQESRIISKRVWERLCRSFCAPTDRHR</sequence>
<keyword evidence="3" id="KW-1185">Reference proteome</keyword>
<feature type="compositionally biased region" description="Polar residues" evidence="1">
    <location>
        <begin position="35"/>
        <end position="45"/>
    </location>
</feature>
<dbReference type="AlphaFoldDB" id="A0A7G2CDW4"/>
<evidence type="ECO:0000313" key="3">
    <source>
        <dbReference type="Proteomes" id="UP000515908"/>
    </source>
</evidence>
<dbReference type="VEuPathDB" id="TriTrypDB:ADEAN_000516900"/>
<proteinExistence type="predicted"/>
<feature type="compositionally biased region" description="Low complexity" evidence="1">
    <location>
        <begin position="95"/>
        <end position="105"/>
    </location>
</feature>
<accession>A0A7G2CDW4</accession>
<evidence type="ECO:0000256" key="1">
    <source>
        <dbReference type="SAM" id="MobiDB-lite"/>
    </source>
</evidence>
<organism evidence="2 3">
    <name type="scientific">Angomonas deanei</name>
    <dbReference type="NCBI Taxonomy" id="59799"/>
    <lineage>
        <taxon>Eukaryota</taxon>
        <taxon>Discoba</taxon>
        <taxon>Euglenozoa</taxon>
        <taxon>Kinetoplastea</taxon>
        <taxon>Metakinetoplastina</taxon>
        <taxon>Trypanosomatida</taxon>
        <taxon>Trypanosomatidae</taxon>
        <taxon>Strigomonadinae</taxon>
        <taxon>Angomonas</taxon>
    </lineage>
</organism>
<dbReference type="EMBL" id="LR877153">
    <property type="protein sequence ID" value="CAD2217689.1"/>
    <property type="molecule type" value="Genomic_DNA"/>
</dbReference>
<name>A0A7G2CDW4_9TRYP</name>
<reference evidence="2 3" key="1">
    <citation type="submission" date="2020-08" db="EMBL/GenBank/DDBJ databases">
        <authorList>
            <person name="Newling K."/>
            <person name="Davey J."/>
            <person name="Forrester S."/>
        </authorList>
    </citation>
    <scope>NUCLEOTIDE SEQUENCE [LARGE SCALE GENOMIC DNA]</scope>
    <source>
        <strain evidence="3">Crithidia deanei Carvalho (ATCC PRA-265)</strain>
    </source>
</reference>
<feature type="region of interest" description="Disordered" evidence="1">
    <location>
        <begin position="1"/>
        <end position="105"/>
    </location>
</feature>
<evidence type="ECO:0000313" key="2">
    <source>
        <dbReference type="EMBL" id="CAD2217689.1"/>
    </source>
</evidence>